<accession>A0AA88KJ41</accession>
<feature type="compositionally biased region" description="Low complexity" evidence="1">
    <location>
        <begin position="67"/>
        <end position="103"/>
    </location>
</feature>
<reference evidence="2 3" key="1">
    <citation type="journal article" date="2018" name="BMC Genomics">
        <title>The genome of Naegleria lovaniensis, the basis for a comparative approach to unravel pathogenicity factors of the human pathogenic amoeba N. fowleri.</title>
        <authorList>
            <person name="Liechti N."/>
            <person name="Schurch N."/>
            <person name="Bruggmann R."/>
            <person name="Wittwer M."/>
        </authorList>
    </citation>
    <scope>NUCLEOTIDE SEQUENCE [LARGE SCALE GENOMIC DNA]</scope>
    <source>
        <strain evidence="2 3">ATCC 30569</strain>
    </source>
</reference>
<dbReference type="AlphaFoldDB" id="A0AA88KJ41"/>
<feature type="region of interest" description="Disordered" evidence="1">
    <location>
        <begin position="1"/>
        <end position="243"/>
    </location>
</feature>
<keyword evidence="3" id="KW-1185">Reference proteome</keyword>
<feature type="compositionally biased region" description="Polar residues" evidence="1">
    <location>
        <begin position="111"/>
        <end position="121"/>
    </location>
</feature>
<feature type="compositionally biased region" description="Basic and acidic residues" evidence="1">
    <location>
        <begin position="123"/>
        <end position="141"/>
    </location>
</feature>
<evidence type="ECO:0000313" key="2">
    <source>
        <dbReference type="EMBL" id="KAG2383539.1"/>
    </source>
</evidence>
<comment type="caution">
    <text evidence="2">The sequence shown here is derived from an EMBL/GenBank/DDBJ whole genome shotgun (WGS) entry which is preliminary data.</text>
</comment>
<proteinExistence type="predicted"/>
<feature type="compositionally biased region" description="Acidic residues" evidence="1">
    <location>
        <begin position="193"/>
        <end position="205"/>
    </location>
</feature>
<dbReference type="RefSeq" id="XP_044549218.1">
    <property type="nucleotide sequence ID" value="XM_044693825.1"/>
</dbReference>
<dbReference type="Proteomes" id="UP000816034">
    <property type="component" value="Unassembled WGS sequence"/>
</dbReference>
<dbReference type="EMBL" id="PYSW02000020">
    <property type="protein sequence ID" value="KAG2383539.1"/>
    <property type="molecule type" value="Genomic_DNA"/>
</dbReference>
<protein>
    <submittedName>
        <fullName evidence="2">Uncharacterized protein</fullName>
    </submittedName>
</protein>
<evidence type="ECO:0000313" key="3">
    <source>
        <dbReference type="Proteomes" id="UP000816034"/>
    </source>
</evidence>
<gene>
    <name evidence="2" type="ORF">C9374_004210</name>
</gene>
<evidence type="ECO:0000256" key="1">
    <source>
        <dbReference type="SAM" id="MobiDB-lite"/>
    </source>
</evidence>
<name>A0AA88KJ41_NAELO</name>
<organism evidence="2 3">
    <name type="scientific">Naegleria lovaniensis</name>
    <name type="common">Amoeba</name>
    <dbReference type="NCBI Taxonomy" id="51637"/>
    <lineage>
        <taxon>Eukaryota</taxon>
        <taxon>Discoba</taxon>
        <taxon>Heterolobosea</taxon>
        <taxon>Tetramitia</taxon>
        <taxon>Eutetramitia</taxon>
        <taxon>Vahlkampfiidae</taxon>
        <taxon>Naegleria</taxon>
    </lineage>
</organism>
<sequence>MSEPTNEPFEQEPQTNDNIVVEDLPQQHHVDSAEVNMTTAPIEDINKTESNVADDDNNAHQANLDATPTSTENTLESSSSTEQQANEEQPQVNNTTTENEQTQASTIPEEVTTTIPSSQIAEPQEKGEKDASIPDEGRIDALLESVLGDTFEKIIASTSEKKEGEEEEEIEELQTAGSLANKQGGATAAIHLDDEDEEEEGEPSEADLINILKQLSGNAHHDEEGEHHHHPLNGQTATVDDDDDFEDMNEEEEATAIKMGENLTSMFGKARTTSDHHHSGSSEPGVGWTVAEYALTAAAVLGIGYFLNKVVD</sequence>
<dbReference type="GeneID" id="68096665"/>